<dbReference type="GeneID" id="26040396"/>
<evidence type="ECO:0000256" key="1">
    <source>
        <dbReference type="SAM" id="Phobius"/>
    </source>
</evidence>
<dbReference type="Proteomes" id="UP000202282">
    <property type="component" value="Segment"/>
</dbReference>
<feature type="transmembrane region" description="Helical" evidence="1">
    <location>
        <begin position="20"/>
        <end position="40"/>
    </location>
</feature>
<keyword evidence="1" id="KW-0812">Transmembrane</keyword>
<dbReference type="KEGG" id="vg:26040396"/>
<protein>
    <submittedName>
        <fullName evidence="2">Uncharacterized protein</fullName>
    </submittedName>
</protein>
<dbReference type="RefSeq" id="YP_009168452.2">
    <property type="nucleotide sequence ID" value="NC_027988.2"/>
</dbReference>
<organism evidence="2 3">
    <name type="scientific">Citrobacter phage CVT22</name>
    <dbReference type="NCBI Taxonomy" id="1622234"/>
    <lineage>
        <taxon>Viruses</taxon>
        <taxon>Duplodnaviria</taxon>
        <taxon>Heunggongvirae</taxon>
        <taxon>Uroviricota</taxon>
        <taxon>Caudoviricetes</taxon>
        <taxon>Zobellviridae</taxon>
        <taxon>Citrovirus</taxon>
        <taxon>Citrovirus coptotermitis</taxon>
    </lineage>
</organism>
<accession>A0A0R6CJ26</accession>
<proteinExistence type="predicted"/>
<keyword evidence="3" id="KW-1185">Reference proteome</keyword>
<keyword evidence="1" id="KW-0472">Membrane</keyword>
<dbReference type="EMBL" id="KP774835">
    <property type="protein sequence ID" value="AJT60773.2"/>
    <property type="molecule type" value="Genomic_DNA"/>
</dbReference>
<evidence type="ECO:0000313" key="2">
    <source>
        <dbReference type="EMBL" id="AJT60773.2"/>
    </source>
</evidence>
<reference evidence="2 3" key="1">
    <citation type="journal article" date="2015" name="Genome Announc.">
        <title>Complete Genome Sequence of Citrobacter Phage CVT22 Isolated from the Gut of the Formosan Subterranean Termite, Coptotermes formosanus Shiraki.</title>
        <authorList>
            <person name="Tikhe C.V."/>
            <person name="Martin T.M."/>
            <person name="Gissendanner C.R."/>
            <person name="Husseneder C."/>
        </authorList>
    </citation>
    <scope>NUCLEOTIDE SEQUENCE [LARGE SCALE GENOMIC DNA]</scope>
</reference>
<sequence>MRVSHVGCSLIITRLKSIRIGTVLLIGVFIRLLIMARLTVDQAIAIAPYWATHMSVNKRTGFVEYFNTVDGKGSSAGILGNLTLNTRHYFGADGFLRRLVDGETEWKLVEINVQLENE</sequence>
<name>A0A0R6CJ26_9CAUD</name>
<keyword evidence="1" id="KW-1133">Transmembrane helix</keyword>
<evidence type="ECO:0000313" key="3">
    <source>
        <dbReference type="Proteomes" id="UP000202282"/>
    </source>
</evidence>